<evidence type="ECO:0000313" key="2">
    <source>
        <dbReference type="Proteomes" id="UP000827872"/>
    </source>
</evidence>
<organism evidence="1 2">
    <name type="scientific">Sphaerodactylus townsendi</name>
    <dbReference type="NCBI Taxonomy" id="933632"/>
    <lineage>
        <taxon>Eukaryota</taxon>
        <taxon>Metazoa</taxon>
        <taxon>Chordata</taxon>
        <taxon>Craniata</taxon>
        <taxon>Vertebrata</taxon>
        <taxon>Euteleostomi</taxon>
        <taxon>Lepidosauria</taxon>
        <taxon>Squamata</taxon>
        <taxon>Bifurcata</taxon>
        <taxon>Gekkota</taxon>
        <taxon>Sphaerodactylidae</taxon>
        <taxon>Sphaerodactylus</taxon>
    </lineage>
</organism>
<accession>A0ACB8FVZ0</accession>
<comment type="caution">
    <text evidence="1">The sequence shown here is derived from an EMBL/GenBank/DDBJ whole genome shotgun (WGS) entry which is preliminary data.</text>
</comment>
<reference evidence="1" key="1">
    <citation type="submission" date="2021-08" db="EMBL/GenBank/DDBJ databases">
        <title>The first chromosome-level gecko genome reveals the dynamic sex chromosomes of Neotropical dwarf geckos (Sphaerodactylidae: Sphaerodactylus).</title>
        <authorList>
            <person name="Pinto B.J."/>
            <person name="Keating S.E."/>
            <person name="Gamble T."/>
        </authorList>
    </citation>
    <scope>NUCLEOTIDE SEQUENCE</scope>
    <source>
        <strain evidence="1">TG3544</strain>
    </source>
</reference>
<dbReference type="Proteomes" id="UP000827872">
    <property type="component" value="Linkage Group LG11"/>
</dbReference>
<dbReference type="EMBL" id="CM037624">
    <property type="protein sequence ID" value="KAH8011226.1"/>
    <property type="molecule type" value="Genomic_DNA"/>
</dbReference>
<protein>
    <submittedName>
        <fullName evidence="1">Uncharacterized protein</fullName>
    </submittedName>
</protein>
<evidence type="ECO:0000313" key="1">
    <source>
        <dbReference type="EMBL" id="KAH8011226.1"/>
    </source>
</evidence>
<proteinExistence type="predicted"/>
<gene>
    <name evidence="1" type="ORF">K3G42_020500</name>
</gene>
<keyword evidence="2" id="KW-1185">Reference proteome</keyword>
<name>A0ACB8FVZ0_9SAUR</name>
<sequence length="121" mass="12275">MEPISAAGLRRVLPSGTMDLTVDLTGAQEKGTSGVAQPTDAAHGSGGPRGLPGAELPNAPLASSTWPRSPSGAAAAVRHVRGLQKEEVDMEEGGEKSLVAGSCWMLGRRGGLNASEIESIS</sequence>